<sequence length="160" mass="17983">MKYFIKRDVCADFGAFEIYDETGIEKYLAEFSKSKRSRKIIIHSADEIFVKIRCLSVSNIIACNINADGKKMRILMGVNRNELVCICSGVNWKICGNIAQKSFSVHDVDNTVIAVQKRVFSSTESYELDVYSPSNELLSISVAVCINMLNTVDNPVRQAV</sequence>
<evidence type="ECO:0000313" key="1">
    <source>
        <dbReference type="EMBL" id="MBC5727876.1"/>
    </source>
</evidence>
<dbReference type="EMBL" id="JACOPS010000002">
    <property type="protein sequence ID" value="MBC5727876.1"/>
    <property type="molecule type" value="Genomic_DNA"/>
</dbReference>
<proteinExistence type="predicted"/>
<keyword evidence="2" id="KW-1185">Reference proteome</keyword>
<protein>
    <recommendedName>
        <fullName evidence="3">Tubby C 2</fullName>
    </recommendedName>
</protein>
<dbReference type="InterPro" id="IPR007612">
    <property type="entry name" value="LOR"/>
</dbReference>
<evidence type="ECO:0008006" key="3">
    <source>
        <dbReference type="Google" id="ProtNLM"/>
    </source>
</evidence>
<dbReference type="InterPro" id="IPR025659">
    <property type="entry name" value="Tubby-like_C"/>
</dbReference>
<accession>A0ABR7HK62</accession>
<organism evidence="1 2">
    <name type="scientific">Ruminococcus intestinalis</name>
    <dbReference type="NCBI Taxonomy" id="2763066"/>
    <lineage>
        <taxon>Bacteria</taxon>
        <taxon>Bacillati</taxon>
        <taxon>Bacillota</taxon>
        <taxon>Clostridia</taxon>
        <taxon>Eubacteriales</taxon>
        <taxon>Oscillospiraceae</taxon>
        <taxon>Ruminococcus</taxon>
    </lineage>
</organism>
<name>A0ABR7HK62_9FIRM</name>
<dbReference type="RefSeq" id="WP_186935125.1">
    <property type="nucleotide sequence ID" value="NZ_JACOPS010000002.1"/>
</dbReference>
<gene>
    <name evidence="1" type="ORF">H8R91_04960</name>
</gene>
<reference evidence="1 2" key="1">
    <citation type="submission" date="2020-08" db="EMBL/GenBank/DDBJ databases">
        <title>Genome public.</title>
        <authorList>
            <person name="Liu C."/>
            <person name="Sun Q."/>
        </authorList>
    </citation>
    <scope>NUCLEOTIDE SEQUENCE [LARGE SCALE GENOMIC DNA]</scope>
    <source>
        <strain evidence="1 2">NSJ-71</strain>
    </source>
</reference>
<comment type="caution">
    <text evidence="1">The sequence shown here is derived from an EMBL/GenBank/DDBJ whole genome shotgun (WGS) entry which is preliminary data.</text>
</comment>
<dbReference type="SUPFAM" id="SSF54518">
    <property type="entry name" value="Tubby C-terminal domain-like"/>
    <property type="match status" value="1"/>
</dbReference>
<dbReference type="Proteomes" id="UP000636755">
    <property type="component" value="Unassembled WGS sequence"/>
</dbReference>
<evidence type="ECO:0000313" key="2">
    <source>
        <dbReference type="Proteomes" id="UP000636755"/>
    </source>
</evidence>
<dbReference type="Pfam" id="PF04525">
    <property type="entry name" value="LOR"/>
    <property type="match status" value="1"/>
</dbReference>